<evidence type="ECO:0000313" key="2">
    <source>
        <dbReference type="Proteomes" id="UP000887574"/>
    </source>
</evidence>
<name>A0A915E2W3_9BILA</name>
<evidence type="ECO:0000259" key="1">
    <source>
        <dbReference type="PROSITE" id="PS51910"/>
    </source>
</evidence>
<dbReference type="AlphaFoldDB" id="A0A915E2W3"/>
<dbReference type="WBParaSite" id="jg26380">
    <property type="protein sequence ID" value="jg26380"/>
    <property type="gene ID" value="jg26380"/>
</dbReference>
<dbReference type="InterPro" id="IPR017853">
    <property type="entry name" value="GH"/>
</dbReference>
<proteinExistence type="predicted"/>
<dbReference type="SUPFAM" id="SSF51445">
    <property type="entry name" value="(Trans)glycosidases"/>
    <property type="match status" value="2"/>
</dbReference>
<dbReference type="InterPro" id="IPR029070">
    <property type="entry name" value="Chitinase_insertion_sf"/>
</dbReference>
<dbReference type="Pfam" id="PF00704">
    <property type="entry name" value="Glyco_hydro_18"/>
    <property type="match status" value="2"/>
</dbReference>
<evidence type="ECO:0000313" key="3">
    <source>
        <dbReference type="WBParaSite" id="jg26380"/>
    </source>
</evidence>
<dbReference type="GO" id="GO:0005576">
    <property type="term" value="C:extracellular region"/>
    <property type="evidence" value="ECO:0007669"/>
    <property type="project" value="TreeGrafter"/>
</dbReference>
<dbReference type="InterPro" id="IPR023621">
    <property type="entry name" value="Ribosomal_eL31_dom_sf"/>
</dbReference>
<dbReference type="Gene3D" id="3.10.440.10">
    <property type="match status" value="1"/>
</dbReference>
<dbReference type="GO" id="GO:0008061">
    <property type="term" value="F:chitin binding"/>
    <property type="evidence" value="ECO:0007669"/>
    <property type="project" value="TreeGrafter"/>
</dbReference>
<dbReference type="Proteomes" id="UP000887574">
    <property type="component" value="Unplaced"/>
</dbReference>
<accession>A0A915E2W3</accession>
<protein>
    <submittedName>
        <fullName evidence="3">GH18 domain-containing protein</fullName>
    </submittedName>
</protein>
<dbReference type="GO" id="GO:0006032">
    <property type="term" value="P:chitin catabolic process"/>
    <property type="evidence" value="ECO:0007669"/>
    <property type="project" value="TreeGrafter"/>
</dbReference>
<dbReference type="SUPFAM" id="SSF54556">
    <property type="entry name" value="Chitinase insertion domain"/>
    <property type="match status" value="1"/>
</dbReference>
<dbReference type="PANTHER" id="PTHR11177:SF317">
    <property type="entry name" value="CHITINASE 12-RELATED"/>
    <property type="match status" value="1"/>
</dbReference>
<dbReference type="InterPro" id="IPR050314">
    <property type="entry name" value="Glycosyl_Hydrlase_18"/>
</dbReference>
<dbReference type="GO" id="GO:0004568">
    <property type="term" value="F:chitinase activity"/>
    <property type="evidence" value="ECO:0007669"/>
    <property type="project" value="TreeGrafter"/>
</dbReference>
<organism evidence="2 3">
    <name type="scientific">Ditylenchus dipsaci</name>
    <dbReference type="NCBI Taxonomy" id="166011"/>
    <lineage>
        <taxon>Eukaryota</taxon>
        <taxon>Metazoa</taxon>
        <taxon>Ecdysozoa</taxon>
        <taxon>Nematoda</taxon>
        <taxon>Chromadorea</taxon>
        <taxon>Rhabditida</taxon>
        <taxon>Tylenchina</taxon>
        <taxon>Tylenchomorpha</taxon>
        <taxon>Sphaerularioidea</taxon>
        <taxon>Anguinidae</taxon>
        <taxon>Anguininae</taxon>
        <taxon>Ditylenchus</taxon>
    </lineage>
</organism>
<dbReference type="PANTHER" id="PTHR11177">
    <property type="entry name" value="CHITINASE"/>
    <property type="match status" value="1"/>
</dbReference>
<dbReference type="Gene3D" id="3.20.20.80">
    <property type="entry name" value="Glycosidases"/>
    <property type="match status" value="2"/>
</dbReference>
<feature type="domain" description="GH18" evidence="1">
    <location>
        <begin position="375"/>
        <end position="601"/>
    </location>
</feature>
<keyword evidence="2" id="KW-1185">Reference proteome</keyword>
<reference evidence="3" key="1">
    <citation type="submission" date="2022-11" db="UniProtKB">
        <authorList>
            <consortium name="WormBaseParasite"/>
        </authorList>
    </citation>
    <scope>IDENTIFICATION</scope>
</reference>
<sequence>MCQFCVRMSRRRNDDDDSPHKLYTLVTHVPVTPFQRRTNISVESEELFQKTGHILIVPWCLGKGLQMQVLLGIRGDGQKDQFMETQWTHEKVIGSIVWNTRSNNFDGIFLDFQTHHLLSSSFEYFMDKLSAAITADHEKNPQQNRLVVVLGMSARWVPKVTGRMSKLAKHFHAFYLWNDDINTSQDPSISVRVDPLNPSEKVPLMDTIKGNAEKLASGGIPNSKIIVGLTAWARSYVFDNNVKGEHGAIIHNVGEPGEVTKKTDGRLAYYEICKLVGFNRTIYEQNSSTTSFTGSHNHWYSFNMPKHDSLQRKLKWISSYGFGGMGLFSLQADDASGNICGEGVLPLHTYVFQTYSCSIRRNDETRGKKSGSQACTRLCSFNPDHATNSFDFTTLESDWCSHIILSTATVVTNPSLDVSFSQKSRKILMNYNAWSTPVKPYLILSIGADQGPESWRQALQTTKRPAFIDKLIKLMEENGADGMDIAWTSVENTVDMTLLYALLTDLRANVTNTKQIFVCASHSATFYRNFNYKLLANMADYVVLQGFRFHAYNRLFTGHHSPLFGTRDVFNDPKLTIEGMVGKWLENVPSEKLIIACPLKL</sequence>
<dbReference type="PROSITE" id="PS51910">
    <property type="entry name" value="GH18_2"/>
    <property type="match status" value="1"/>
</dbReference>
<dbReference type="InterPro" id="IPR001223">
    <property type="entry name" value="Glyco_hydro18_cat"/>
</dbReference>
<dbReference type="GO" id="GO:0005975">
    <property type="term" value="P:carbohydrate metabolic process"/>
    <property type="evidence" value="ECO:0007669"/>
    <property type="project" value="InterPro"/>
</dbReference>
<dbReference type="Gene3D" id="3.10.50.10">
    <property type="match status" value="1"/>
</dbReference>